<name>A0AC61L0L2_9EURY</name>
<reference evidence="1" key="1">
    <citation type="submission" date="2018-01" db="EMBL/GenBank/DDBJ databases">
        <authorList>
            <person name="Krukenberg V."/>
        </authorList>
    </citation>
    <scope>NUCLEOTIDE SEQUENCE</scope>
    <source>
        <strain evidence="1">E20ANME2</strain>
    </source>
</reference>
<dbReference type="Proteomes" id="UP000248329">
    <property type="component" value="Unassembled WGS sequence"/>
</dbReference>
<evidence type="ECO:0000313" key="2">
    <source>
        <dbReference type="Proteomes" id="UP000248329"/>
    </source>
</evidence>
<gene>
    <name evidence="1" type="ORF">C4B59_12105</name>
</gene>
<sequence length="128" mass="14652">MCVNRGETCTKYPFKTACVCTYIFETTPRQAMDGTSEDAHRSHQFIIEPPMSEKRHYSRDDSVERSGVVDAMNLSCEKETHIHDSNSNIRDSQMIDPTSTIHEVSQLNHHQITLHPFTPIRIGYKTGQ</sequence>
<accession>A0AC61L0L2</accession>
<protein>
    <submittedName>
        <fullName evidence="1">Uncharacterized protein</fullName>
    </submittedName>
</protein>
<comment type="caution">
    <text evidence="1">The sequence shown here is derived from an EMBL/GenBank/DDBJ whole genome shotgun (WGS) entry which is preliminary data.</text>
</comment>
<evidence type="ECO:0000313" key="1">
    <source>
        <dbReference type="EMBL" id="PXF59086.1"/>
    </source>
</evidence>
<organism evidence="1 2">
    <name type="scientific">Candidatus Methanogaster sp</name>
    <dbReference type="NCBI Taxonomy" id="3386292"/>
    <lineage>
        <taxon>Archaea</taxon>
        <taxon>Methanobacteriati</taxon>
        <taxon>Methanobacteriota</taxon>
        <taxon>Stenosarchaea group</taxon>
        <taxon>Methanomicrobia</taxon>
        <taxon>Methanosarcinales</taxon>
        <taxon>ANME-2 cluster</taxon>
        <taxon>Candidatus Methanogasteraceae</taxon>
        <taxon>Candidatus Methanogaster</taxon>
    </lineage>
</organism>
<proteinExistence type="predicted"/>
<dbReference type="EMBL" id="PQXF01000028">
    <property type="protein sequence ID" value="PXF59086.1"/>
    <property type="molecule type" value="Genomic_DNA"/>
</dbReference>